<name>A0A7I9VC23_9ACTN</name>
<dbReference type="GO" id="GO:0045892">
    <property type="term" value="P:negative regulation of DNA-templated transcription"/>
    <property type="evidence" value="ECO:0007669"/>
    <property type="project" value="TreeGrafter"/>
</dbReference>
<dbReference type="SUPFAM" id="SSF46785">
    <property type="entry name" value="Winged helix' DNA-binding domain"/>
    <property type="match status" value="1"/>
</dbReference>
<evidence type="ECO:0000259" key="3">
    <source>
        <dbReference type="PROSITE" id="PS51077"/>
    </source>
</evidence>
<dbReference type="GO" id="GO:0003700">
    <property type="term" value="F:DNA-binding transcription factor activity"/>
    <property type="evidence" value="ECO:0007669"/>
    <property type="project" value="InterPro"/>
</dbReference>
<dbReference type="InterPro" id="IPR036388">
    <property type="entry name" value="WH-like_DNA-bd_sf"/>
</dbReference>
<dbReference type="Gene3D" id="3.30.450.40">
    <property type="match status" value="1"/>
</dbReference>
<evidence type="ECO:0000256" key="2">
    <source>
        <dbReference type="ARBA" id="ARBA00023163"/>
    </source>
</evidence>
<accession>A0A7I9VC23</accession>
<dbReference type="InterPro" id="IPR036390">
    <property type="entry name" value="WH_DNA-bd_sf"/>
</dbReference>
<dbReference type="Pfam" id="PF12802">
    <property type="entry name" value="MarR_2"/>
    <property type="match status" value="1"/>
</dbReference>
<dbReference type="InterPro" id="IPR011991">
    <property type="entry name" value="ArsR-like_HTH"/>
</dbReference>
<evidence type="ECO:0000313" key="4">
    <source>
        <dbReference type="EMBL" id="GEE02926.1"/>
    </source>
</evidence>
<organism evidence="4 5">
    <name type="scientific">Gordonia spumicola</name>
    <dbReference type="NCBI Taxonomy" id="589161"/>
    <lineage>
        <taxon>Bacteria</taxon>
        <taxon>Bacillati</taxon>
        <taxon>Actinomycetota</taxon>
        <taxon>Actinomycetes</taxon>
        <taxon>Mycobacteriales</taxon>
        <taxon>Gordoniaceae</taxon>
        <taxon>Gordonia</taxon>
    </lineage>
</organism>
<dbReference type="PROSITE" id="PS51077">
    <property type="entry name" value="HTH_ICLR"/>
    <property type="match status" value="1"/>
</dbReference>
<dbReference type="EMBL" id="BJOV01000005">
    <property type="protein sequence ID" value="GEE02926.1"/>
    <property type="molecule type" value="Genomic_DNA"/>
</dbReference>
<dbReference type="SUPFAM" id="SSF55781">
    <property type="entry name" value="GAF domain-like"/>
    <property type="match status" value="1"/>
</dbReference>
<dbReference type="CDD" id="cd00090">
    <property type="entry name" value="HTH_ARSR"/>
    <property type="match status" value="1"/>
</dbReference>
<feature type="domain" description="HTH iclR-type" evidence="3">
    <location>
        <begin position="4"/>
        <end position="65"/>
    </location>
</feature>
<dbReference type="OrthoDB" id="4524640at2"/>
<dbReference type="Gene3D" id="1.10.10.10">
    <property type="entry name" value="Winged helix-like DNA-binding domain superfamily/Winged helix DNA-binding domain"/>
    <property type="match status" value="1"/>
</dbReference>
<proteinExistence type="predicted"/>
<dbReference type="AlphaFoldDB" id="A0A7I9VC23"/>
<keyword evidence="1" id="KW-0805">Transcription regulation</keyword>
<protein>
    <submittedName>
        <fullName evidence="4">Putative transcriptional regulator, IclR family protein</fullName>
    </submittedName>
</protein>
<dbReference type="InterPro" id="IPR000835">
    <property type="entry name" value="HTH_MarR-typ"/>
</dbReference>
<evidence type="ECO:0000313" key="5">
    <source>
        <dbReference type="Proteomes" id="UP000444960"/>
    </source>
</evidence>
<dbReference type="PANTHER" id="PTHR30136:SF35">
    <property type="entry name" value="HTH-TYPE TRANSCRIPTIONAL REGULATOR RV1719"/>
    <property type="match status" value="1"/>
</dbReference>
<evidence type="ECO:0000256" key="1">
    <source>
        <dbReference type="ARBA" id="ARBA00023015"/>
    </source>
</evidence>
<reference evidence="5" key="1">
    <citation type="submission" date="2019-06" db="EMBL/GenBank/DDBJ databases">
        <title>Gordonia isolated from sludge of a wastewater treatment plant.</title>
        <authorList>
            <person name="Tamura T."/>
            <person name="Aoyama K."/>
            <person name="Kang Y."/>
            <person name="Saito S."/>
            <person name="Akiyama N."/>
            <person name="Yazawa K."/>
            <person name="Gonoi T."/>
            <person name="Mikami Y."/>
        </authorList>
    </citation>
    <scope>NUCLEOTIDE SEQUENCE [LARGE SCALE GENOMIC DNA]</scope>
    <source>
        <strain evidence="5">NBRC 107696</strain>
    </source>
</reference>
<keyword evidence="2" id="KW-0804">Transcription</keyword>
<dbReference type="InterPro" id="IPR005471">
    <property type="entry name" value="Tscrpt_reg_IclR_N"/>
</dbReference>
<dbReference type="InterPro" id="IPR050707">
    <property type="entry name" value="HTH_MetabolicPath_Reg"/>
</dbReference>
<gene>
    <name evidence="4" type="ORF">nbrc107696_33720</name>
</gene>
<dbReference type="InterPro" id="IPR029016">
    <property type="entry name" value="GAF-like_dom_sf"/>
</dbReference>
<sequence>MAGSPPTRRVIDTLELLSDATEPRTIAQIADALGISRPTMSAILAELDDAGWIVRDASRGYRLGAAAAGLSRGGPADLSAVTSDVLAVIEELADATGCGATLSRFSTGRMTVVAKVHSRSRPVPGLGLGQSLATGYPAGAAVMAGRDLAEQTAWTQATGVAAAKRRRVLDVVHELGYAAYRPASTDASLIESLADLLGAVGPMLIDPGVRRSATRQLAELSSRAYRLDDLDTDEPLPLSYLAAPVARSGVVDVELQLGVLRSAVTADDRRDLGIALVEAAARVGALWGP</sequence>
<dbReference type="Proteomes" id="UP000444960">
    <property type="component" value="Unassembled WGS sequence"/>
</dbReference>
<dbReference type="GO" id="GO:0003677">
    <property type="term" value="F:DNA binding"/>
    <property type="evidence" value="ECO:0007669"/>
    <property type="project" value="InterPro"/>
</dbReference>
<comment type="caution">
    <text evidence="4">The sequence shown here is derived from an EMBL/GenBank/DDBJ whole genome shotgun (WGS) entry which is preliminary data.</text>
</comment>
<dbReference type="PANTHER" id="PTHR30136">
    <property type="entry name" value="HELIX-TURN-HELIX TRANSCRIPTIONAL REGULATOR, ICLR FAMILY"/>
    <property type="match status" value="1"/>
</dbReference>
<keyword evidence="5" id="KW-1185">Reference proteome</keyword>